<dbReference type="GO" id="GO:0001682">
    <property type="term" value="P:tRNA 5'-leader removal"/>
    <property type="evidence" value="ECO:0007669"/>
    <property type="project" value="UniProtKB-UniRule"/>
</dbReference>
<dbReference type="NCBIfam" id="TIGR00188">
    <property type="entry name" value="rnpA"/>
    <property type="match status" value="1"/>
</dbReference>
<keyword evidence="2 7" id="KW-0819">tRNA processing</keyword>
<evidence type="ECO:0000313" key="9">
    <source>
        <dbReference type="EMBL" id="PJF31390.1"/>
    </source>
</evidence>
<evidence type="ECO:0000256" key="3">
    <source>
        <dbReference type="ARBA" id="ARBA00022722"/>
    </source>
</evidence>
<dbReference type="PANTHER" id="PTHR33992">
    <property type="entry name" value="RIBONUCLEASE P PROTEIN COMPONENT"/>
    <property type="match status" value="1"/>
</dbReference>
<dbReference type="InterPro" id="IPR014721">
    <property type="entry name" value="Ribsml_uS5_D2-typ_fold_subgr"/>
</dbReference>
<evidence type="ECO:0000256" key="4">
    <source>
        <dbReference type="ARBA" id="ARBA00022759"/>
    </source>
</evidence>
<dbReference type="SUPFAM" id="SSF54211">
    <property type="entry name" value="Ribosomal protein S5 domain 2-like"/>
    <property type="match status" value="1"/>
</dbReference>
<dbReference type="PROSITE" id="PS00648">
    <property type="entry name" value="RIBONUCLEASE_P"/>
    <property type="match status" value="1"/>
</dbReference>
<evidence type="ECO:0000313" key="10">
    <source>
        <dbReference type="Proteomes" id="UP000228921"/>
    </source>
</evidence>
<dbReference type="PANTHER" id="PTHR33992:SF1">
    <property type="entry name" value="RIBONUCLEASE P PROTEIN COMPONENT"/>
    <property type="match status" value="1"/>
</dbReference>
<dbReference type="GO" id="GO:0004526">
    <property type="term" value="F:ribonuclease P activity"/>
    <property type="evidence" value="ECO:0007669"/>
    <property type="project" value="UniProtKB-UniRule"/>
</dbReference>
<keyword evidence="3 7" id="KW-0540">Nuclease</keyword>
<evidence type="ECO:0000256" key="8">
    <source>
        <dbReference type="NCBIfam" id="TIGR00188"/>
    </source>
</evidence>
<organism evidence="9 10">
    <name type="scientific">Candidatus Thermofonsia Clade 1 bacterium</name>
    <dbReference type="NCBI Taxonomy" id="2364210"/>
    <lineage>
        <taxon>Bacteria</taxon>
        <taxon>Bacillati</taxon>
        <taxon>Chloroflexota</taxon>
        <taxon>Candidatus Thermofontia</taxon>
        <taxon>Candidatus Thermofonsia Clade 1</taxon>
    </lineage>
</organism>
<evidence type="ECO:0000256" key="6">
    <source>
        <dbReference type="ARBA" id="ARBA00022884"/>
    </source>
</evidence>
<keyword evidence="6 7" id="KW-0694">RNA-binding</keyword>
<comment type="subunit">
    <text evidence="7">Consists of a catalytic RNA component (M1 or rnpB) and a protein subunit.</text>
</comment>
<proteinExistence type="inferred from homology"/>
<keyword evidence="5 7" id="KW-0378">Hydrolase</keyword>
<reference evidence="9 10" key="1">
    <citation type="submission" date="2017-11" db="EMBL/GenBank/DDBJ databases">
        <title>Evolution of Phototrophy in the Chloroflexi Phylum Driven by Horizontal Gene Transfer.</title>
        <authorList>
            <person name="Ward L.M."/>
            <person name="Hemp J."/>
            <person name="Shih P.M."/>
            <person name="Mcglynn S.E."/>
            <person name="Fischer W."/>
        </authorList>
    </citation>
    <scope>NUCLEOTIDE SEQUENCE [LARGE SCALE GENOMIC DNA]</scope>
    <source>
        <strain evidence="9">CP2_2F</strain>
    </source>
</reference>
<dbReference type="EC" id="3.1.26.5" evidence="7 8"/>
<dbReference type="InterPro" id="IPR020539">
    <property type="entry name" value="RNase_P_CS"/>
</dbReference>
<name>A0A2M8P1H1_9CHLR</name>
<dbReference type="Pfam" id="PF00825">
    <property type="entry name" value="Ribonuclease_P"/>
    <property type="match status" value="1"/>
</dbReference>
<dbReference type="GO" id="GO:0042781">
    <property type="term" value="F:3'-tRNA processing endoribonuclease activity"/>
    <property type="evidence" value="ECO:0007669"/>
    <property type="project" value="TreeGrafter"/>
</dbReference>
<dbReference type="InterPro" id="IPR000100">
    <property type="entry name" value="RNase_P"/>
</dbReference>
<evidence type="ECO:0000256" key="7">
    <source>
        <dbReference type="HAMAP-Rule" id="MF_00227"/>
    </source>
</evidence>
<evidence type="ECO:0000256" key="2">
    <source>
        <dbReference type="ARBA" id="ARBA00022694"/>
    </source>
</evidence>
<comment type="function">
    <text evidence="1 7">RNaseP catalyzes the removal of the 5'-leader sequence from pre-tRNA to produce the mature 5'-terminus. It can also cleave other RNA substrates such as 4.5S RNA. The protein component plays an auxiliary but essential role in vivo by binding to the 5'-leader sequence and broadening the substrate specificity of the ribozyme.</text>
</comment>
<dbReference type="GO" id="GO:0000049">
    <property type="term" value="F:tRNA binding"/>
    <property type="evidence" value="ECO:0007669"/>
    <property type="project" value="UniProtKB-UniRule"/>
</dbReference>
<sequence length="116" mass="13674">MQRAWRLRGRSNFERLKAHGKQWRSPLLTLSALPNGLPHNRYAFIISKRLGKAVARNRMRRRLREAVRRMALKQGYDIVLIGRANFAQHPYNMIVETLEELFRRAGLRCEQSESDT</sequence>
<dbReference type="AlphaFoldDB" id="A0A2M8P1H1"/>
<accession>A0A2M8P1H1</accession>
<dbReference type="EMBL" id="PGTK01000003">
    <property type="protein sequence ID" value="PJF31390.1"/>
    <property type="molecule type" value="Genomic_DNA"/>
</dbReference>
<dbReference type="Proteomes" id="UP000228921">
    <property type="component" value="Unassembled WGS sequence"/>
</dbReference>
<dbReference type="InterPro" id="IPR020568">
    <property type="entry name" value="Ribosomal_Su5_D2-typ_SF"/>
</dbReference>
<comment type="similarity">
    <text evidence="7">Belongs to the RnpA family.</text>
</comment>
<keyword evidence="4 7" id="KW-0255">Endonuclease</keyword>
<dbReference type="Gene3D" id="3.30.230.10">
    <property type="match status" value="1"/>
</dbReference>
<evidence type="ECO:0000256" key="5">
    <source>
        <dbReference type="ARBA" id="ARBA00022801"/>
    </source>
</evidence>
<gene>
    <name evidence="7 9" type="primary">rnpA</name>
    <name evidence="9" type="ORF">CUN51_03405</name>
</gene>
<comment type="caution">
    <text evidence="9">The sequence shown here is derived from an EMBL/GenBank/DDBJ whole genome shotgun (WGS) entry which is preliminary data.</text>
</comment>
<protein>
    <recommendedName>
        <fullName evidence="7 8">Ribonuclease P protein component</fullName>
        <shortName evidence="7">RNase P protein</shortName>
        <shortName evidence="7">RNaseP protein</shortName>
        <ecNumber evidence="7 8">3.1.26.5</ecNumber>
    </recommendedName>
    <alternativeName>
        <fullName evidence="7">Protein C5</fullName>
    </alternativeName>
</protein>
<evidence type="ECO:0000256" key="1">
    <source>
        <dbReference type="ARBA" id="ARBA00002663"/>
    </source>
</evidence>
<comment type="catalytic activity">
    <reaction evidence="7">
        <text>Endonucleolytic cleavage of RNA, removing 5'-extranucleotides from tRNA precursor.</text>
        <dbReference type="EC" id="3.1.26.5"/>
    </reaction>
</comment>
<dbReference type="GO" id="GO:0030677">
    <property type="term" value="C:ribonuclease P complex"/>
    <property type="evidence" value="ECO:0007669"/>
    <property type="project" value="TreeGrafter"/>
</dbReference>
<dbReference type="HAMAP" id="MF_00227">
    <property type="entry name" value="RNase_P"/>
    <property type="match status" value="1"/>
</dbReference>